<reference evidence="1" key="1">
    <citation type="journal article" date="2012" name="PLoS ONE">
        <title>Gene sets for utilization of primary and secondary nutrition supplies in the distal gut of endangered iberian lynx.</title>
        <authorList>
            <person name="Alcaide M."/>
            <person name="Messina E."/>
            <person name="Richter M."/>
            <person name="Bargiela R."/>
            <person name="Peplies J."/>
            <person name="Huws S.A."/>
            <person name="Newbold C.J."/>
            <person name="Golyshin P.N."/>
            <person name="Simon M.A."/>
            <person name="Lopez G."/>
            <person name="Yakimov M.M."/>
            <person name="Ferrer M."/>
        </authorList>
    </citation>
    <scope>NUCLEOTIDE SEQUENCE</scope>
</reference>
<protein>
    <recommendedName>
        <fullName evidence="2">DNA alkylation repair protein</fullName>
    </recommendedName>
</protein>
<dbReference type="InterPro" id="IPR016024">
    <property type="entry name" value="ARM-type_fold"/>
</dbReference>
<accession>J9GAQ3</accession>
<proteinExistence type="predicted"/>
<dbReference type="SUPFAM" id="SSF48371">
    <property type="entry name" value="ARM repeat"/>
    <property type="match status" value="1"/>
</dbReference>
<evidence type="ECO:0000313" key="1">
    <source>
        <dbReference type="EMBL" id="EJX03924.1"/>
    </source>
</evidence>
<dbReference type="AlphaFoldDB" id="J9GAQ3"/>
<organism evidence="1">
    <name type="scientific">gut metagenome</name>
    <dbReference type="NCBI Taxonomy" id="749906"/>
    <lineage>
        <taxon>unclassified sequences</taxon>
        <taxon>metagenomes</taxon>
        <taxon>organismal metagenomes</taxon>
    </lineage>
</organism>
<feature type="non-terminal residue" evidence="1">
    <location>
        <position position="1"/>
    </location>
</feature>
<sequence length="65" mass="7630">AAQTAVAWALSAAYKKEREKTLDFMDTHDFLPATKRRAYQKMIELSGVTEEEKERLRKLRELCKK</sequence>
<evidence type="ECO:0008006" key="2">
    <source>
        <dbReference type="Google" id="ProtNLM"/>
    </source>
</evidence>
<gene>
    <name evidence="1" type="ORF">EVA_07966</name>
</gene>
<name>J9GAQ3_9ZZZZ</name>
<comment type="caution">
    <text evidence="1">The sequence shown here is derived from an EMBL/GenBank/DDBJ whole genome shotgun (WGS) entry which is preliminary data.</text>
</comment>
<dbReference type="Gene3D" id="1.25.10.90">
    <property type="match status" value="1"/>
</dbReference>
<dbReference type="EMBL" id="AMCI01001987">
    <property type="protein sequence ID" value="EJX03924.1"/>
    <property type="molecule type" value="Genomic_DNA"/>
</dbReference>